<dbReference type="EMBL" id="MU806733">
    <property type="protein sequence ID" value="KAJ3833274.1"/>
    <property type="molecule type" value="Genomic_DNA"/>
</dbReference>
<name>A0AA38NZ22_9AGAR</name>
<accession>A0AA38NZ22</accession>
<protein>
    <submittedName>
        <fullName evidence="1">Uncharacterized protein</fullName>
    </submittedName>
</protein>
<organism evidence="1 2">
    <name type="scientific">Lentinula raphanica</name>
    <dbReference type="NCBI Taxonomy" id="153919"/>
    <lineage>
        <taxon>Eukaryota</taxon>
        <taxon>Fungi</taxon>
        <taxon>Dikarya</taxon>
        <taxon>Basidiomycota</taxon>
        <taxon>Agaricomycotina</taxon>
        <taxon>Agaricomycetes</taxon>
        <taxon>Agaricomycetidae</taxon>
        <taxon>Agaricales</taxon>
        <taxon>Marasmiineae</taxon>
        <taxon>Omphalotaceae</taxon>
        <taxon>Lentinula</taxon>
    </lineage>
</organism>
<evidence type="ECO:0000313" key="2">
    <source>
        <dbReference type="Proteomes" id="UP001163846"/>
    </source>
</evidence>
<reference evidence="1" key="1">
    <citation type="submission" date="2022-08" db="EMBL/GenBank/DDBJ databases">
        <authorList>
            <consortium name="DOE Joint Genome Institute"/>
            <person name="Min B."/>
            <person name="Riley R."/>
            <person name="Sierra-Patev S."/>
            <person name="Naranjo-Ortiz M."/>
            <person name="Looney B."/>
            <person name="Konkel Z."/>
            <person name="Slot J.C."/>
            <person name="Sakamoto Y."/>
            <person name="Steenwyk J.L."/>
            <person name="Rokas A."/>
            <person name="Carro J."/>
            <person name="Camarero S."/>
            <person name="Ferreira P."/>
            <person name="Molpeceres G."/>
            <person name="Ruiz-Duenas F.J."/>
            <person name="Serrano A."/>
            <person name="Henrissat B."/>
            <person name="Drula E."/>
            <person name="Hughes K.W."/>
            <person name="Mata J.L."/>
            <person name="Ishikawa N.K."/>
            <person name="Vargas-Isla R."/>
            <person name="Ushijima S."/>
            <person name="Smith C.A."/>
            <person name="Ahrendt S."/>
            <person name="Andreopoulos W."/>
            <person name="He G."/>
            <person name="Labutti K."/>
            <person name="Lipzen A."/>
            <person name="Ng V."/>
            <person name="Sandor L."/>
            <person name="Barry K."/>
            <person name="Martinez A.T."/>
            <person name="Xiao Y."/>
            <person name="Gibbons J.G."/>
            <person name="Terashima K."/>
            <person name="Hibbett D.S."/>
            <person name="Grigoriev I.V."/>
        </authorList>
    </citation>
    <scope>NUCLEOTIDE SEQUENCE</scope>
    <source>
        <strain evidence="1">TFB9207</strain>
    </source>
</reference>
<sequence length="175" mass="20815">MVSLKTLEETIATFPPVWKIRERNNKDLTAVREILKTCPQGKTLPNEFIPSDLEPNPPQLWYGFGINIEDMLKYYRQKLTEFPNLPDIDPAGLTRMVMQQVESRLYKLCGYTIEFKLVLSDKYDMVLEWYDSYNFKDTQFKDEDEKDMINDLKLEVPVLQEQNEPAWYFDSKSFY</sequence>
<keyword evidence="2" id="KW-1185">Reference proteome</keyword>
<evidence type="ECO:0000313" key="1">
    <source>
        <dbReference type="EMBL" id="KAJ3833274.1"/>
    </source>
</evidence>
<comment type="caution">
    <text evidence="1">The sequence shown here is derived from an EMBL/GenBank/DDBJ whole genome shotgun (WGS) entry which is preliminary data.</text>
</comment>
<dbReference type="Proteomes" id="UP001163846">
    <property type="component" value="Unassembled WGS sequence"/>
</dbReference>
<gene>
    <name evidence="1" type="ORF">F5878DRAFT_413934</name>
</gene>
<dbReference type="AlphaFoldDB" id="A0AA38NZ22"/>
<proteinExistence type="predicted"/>